<name>A0A139KTD2_BACOV</name>
<dbReference type="AlphaFoldDB" id="A0A139KTD2"/>
<dbReference type="Proteomes" id="UP000435985">
    <property type="component" value="Unassembled WGS sequence"/>
</dbReference>
<dbReference type="PROSITE" id="PS51257">
    <property type="entry name" value="PROKAR_LIPOPROTEIN"/>
    <property type="match status" value="1"/>
</dbReference>
<sequence>MRMNWKRIMMPLGVLLFGAMVAIACSDSESETGNTGDGDLPAENVTVRINPNKTRVLRNPLNGWVLYLAREKNETFWEERGYDHMYVPDLAKYVKVSDYASSCYLRTNWKTLEPQKGKYAWDDPSSDISRIIKSVHDRGLRIALRVLVDGRDQKQNTPEFVFDEGCKWYNTANNKCPYPDDQVFQKHYGEFIEAFARQYNDPDKVDFIDGYGLGKWGESHAMIYANDGNKFQVMEWITALYARHFTKVPLVINYHRMLGDTYQDSWQETVPPDAEPLLNIALNNGYILRHDAFGMSGYYKDWEKNIALKYRYKLPIIMEGGWVTDTHRYWYFDDAYRYREGHPEDVRKGEFEDSMLACVNTMDFRLGETESWFEKTFSYVQRFIAEGGYRLYPDMVSLPVSANGGQDVTVVHRWRNMGWGYCPTNIRTWNQKYKVAFALLNDNNEVKKIFVDEQTDLSTWLKEAPTTYTTKLNLKGVSVGAYSWAVGLVDVTKDNEIGLEMAVNKDANLLDSGWLKLQTLTVK</sequence>
<dbReference type="Gene3D" id="3.20.20.80">
    <property type="entry name" value="Glycosidases"/>
    <property type="match status" value="1"/>
</dbReference>
<protein>
    <submittedName>
        <fullName evidence="3">DUF4832 domain-containing protein</fullName>
    </submittedName>
</protein>
<keyword evidence="1" id="KW-0732">Signal</keyword>
<proteinExistence type="predicted"/>
<dbReference type="EMBL" id="JAQNZF010000006">
    <property type="protein sequence ID" value="MDC2741854.1"/>
    <property type="molecule type" value="Genomic_DNA"/>
</dbReference>
<evidence type="ECO:0000313" key="5">
    <source>
        <dbReference type="Proteomes" id="UP000375690"/>
    </source>
</evidence>
<reference evidence="4" key="2">
    <citation type="submission" date="2022-10" db="EMBL/GenBank/DDBJ databases">
        <title>Human gut microbiome strain richness.</title>
        <authorList>
            <person name="Chen-Liaw A."/>
        </authorList>
    </citation>
    <scope>NUCLEOTIDE SEQUENCE</scope>
    <source>
        <strain evidence="4">BSD2780120875st1_E1_BSD2780120875_150330</strain>
    </source>
</reference>
<evidence type="ECO:0000256" key="1">
    <source>
        <dbReference type="SAM" id="SignalP"/>
    </source>
</evidence>
<reference evidence="5 6" key="1">
    <citation type="journal article" date="2019" name="Nat. Med.">
        <title>A library of human gut bacterial isolates paired with longitudinal multiomics data enables mechanistic microbiome research.</title>
        <authorList>
            <person name="Poyet M."/>
            <person name="Groussin M."/>
            <person name="Gibbons S.M."/>
            <person name="Avila-Pacheco J."/>
            <person name="Jiang X."/>
            <person name="Kearney S.M."/>
            <person name="Perrotta A.R."/>
            <person name="Berdy B."/>
            <person name="Zhao S."/>
            <person name="Lieberman T.D."/>
            <person name="Swanson P.K."/>
            <person name="Smith M."/>
            <person name="Roesemann S."/>
            <person name="Alexander J.E."/>
            <person name="Rich S.A."/>
            <person name="Livny J."/>
            <person name="Vlamakis H."/>
            <person name="Clish C."/>
            <person name="Bullock K."/>
            <person name="Deik A."/>
            <person name="Scott J."/>
            <person name="Pierce K.A."/>
            <person name="Xavier R.J."/>
            <person name="Alm E.J."/>
        </authorList>
    </citation>
    <scope>NUCLEOTIDE SEQUENCE [LARGE SCALE GENOMIC DNA]</scope>
    <source>
        <strain evidence="2 6">BIOML-A14</strain>
        <strain evidence="3 5">BIOML-A2</strain>
    </source>
</reference>
<organism evidence="3 5">
    <name type="scientific">Bacteroides ovatus</name>
    <dbReference type="NCBI Taxonomy" id="28116"/>
    <lineage>
        <taxon>Bacteria</taxon>
        <taxon>Pseudomonadati</taxon>
        <taxon>Bacteroidota</taxon>
        <taxon>Bacteroidia</taxon>
        <taxon>Bacteroidales</taxon>
        <taxon>Bacteroidaceae</taxon>
        <taxon>Bacteroides</taxon>
    </lineage>
</organism>
<evidence type="ECO:0000313" key="6">
    <source>
        <dbReference type="Proteomes" id="UP000435985"/>
    </source>
</evidence>
<dbReference type="RefSeq" id="WP_004311180.1">
    <property type="nucleotide sequence ID" value="NZ_CAAKNR010000210.1"/>
</dbReference>
<feature type="signal peptide" evidence="1">
    <location>
        <begin position="1"/>
        <end position="24"/>
    </location>
</feature>
<dbReference type="EMBL" id="VWFC01000008">
    <property type="protein sequence ID" value="KAB1327669.1"/>
    <property type="molecule type" value="Genomic_DNA"/>
</dbReference>
<evidence type="ECO:0000313" key="4">
    <source>
        <dbReference type="EMBL" id="MDC2741854.1"/>
    </source>
</evidence>
<feature type="chain" id="PRO_5042681793" evidence="1">
    <location>
        <begin position="25"/>
        <end position="523"/>
    </location>
</feature>
<dbReference type="Proteomes" id="UP000375690">
    <property type="component" value="Unassembled WGS sequence"/>
</dbReference>
<dbReference type="InterPro" id="IPR017853">
    <property type="entry name" value="GH"/>
</dbReference>
<gene>
    <name evidence="3" type="ORF">F3B53_09340</name>
    <name evidence="2" type="ORF">F3B98_21815</name>
    <name evidence="4" type="ORF">PO382_06420</name>
</gene>
<evidence type="ECO:0000313" key="3">
    <source>
        <dbReference type="EMBL" id="KAB1327669.1"/>
    </source>
</evidence>
<comment type="caution">
    <text evidence="3">The sequence shown here is derived from an EMBL/GenBank/DDBJ whole genome shotgun (WGS) entry which is preliminary data.</text>
</comment>
<dbReference type="SUPFAM" id="SSF51445">
    <property type="entry name" value="(Trans)glycosidases"/>
    <property type="match status" value="1"/>
</dbReference>
<dbReference type="EMBL" id="VWFO01000036">
    <property type="protein sequence ID" value="KAA4661742.1"/>
    <property type="molecule type" value="Genomic_DNA"/>
</dbReference>
<evidence type="ECO:0000313" key="2">
    <source>
        <dbReference type="EMBL" id="KAA4661742.1"/>
    </source>
</evidence>
<accession>A0A139KTD2</accession>
<dbReference type="Proteomes" id="UP001219389">
    <property type="component" value="Unassembled WGS sequence"/>
</dbReference>